<gene>
    <name evidence="1" type="ORF">J2T10_000073</name>
</gene>
<accession>A0ABT9TGU1</accession>
<dbReference type="Proteomes" id="UP001244563">
    <property type="component" value="Unassembled WGS sequence"/>
</dbReference>
<name>A0ABT9TGU1_PAENI</name>
<proteinExistence type="predicted"/>
<dbReference type="RefSeq" id="WP_306876538.1">
    <property type="nucleotide sequence ID" value="NZ_JAUSSW010000001.1"/>
</dbReference>
<evidence type="ECO:0000313" key="2">
    <source>
        <dbReference type="Proteomes" id="UP001244563"/>
    </source>
</evidence>
<dbReference type="EMBL" id="JAUSSW010000001">
    <property type="protein sequence ID" value="MDQ0100454.1"/>
    <property type="molecule type" value="Genomic_DNA"/>
</dbReference>
<organism evidence="1 2">
    <name type="scientific">Paenarthrobacter nicotinovorans</name>
    <name type="common">Arthrobacter nicotinovorans</name>
    <dbReference type="NCBI Taxonomy" id="29320"/>
    <lineage>
        <taxon>Bacteria</taxon>
        <taxon>Bacillati</taxon>
        <taxon>Actinomycetota</taxon>
        <taxon>Actinomycetes</taxon>
        <taxon>Micrococcales</taxon>
        <taxon>Micrococcaceae</taxon>
        <taxon>Paenarthrobacter</taxon>
    </lineage>
</organism>
<keyword evidence="2" id="KW-1185">Reference proteome</keyword>
<evidence type="ECO:0000313" key="1">
    <source>
        <dbReference type="EMBL" id="MDQ0100454.1"/>
    </source>
</evidence>
<reference evidence="1 2" key="1">
    <citation type="submission" date="2023-07" db="EMBL/GenBank/DDBJ databases">
        <title>Sorghum-associated microbial communities from plants grown in Nebraska, USA.</title>
        <authorList>
            <person name="Schachtman D."/>
        </authorList>
    </citation>
    <scope>NUCLEOTIDE SEQUENCE [LARGE SCALE GENOMIC DNA]</scope>
    <source>
        <strain evidence="1 2">CC523</strain>
    </source>
</reference>
<sequence length="55" mass="5734">MAAAGTIVVNAELHGSAVRLRALELAIETMADLAPASDYTILARAKAFEQYITGG</sequence>
<protein>
    <submittedName>
        <fullName evidence="1">Uncharacterized protein</fullName>
    </submittedName>
</protein>
<comment type="caution">
    <text evidence="1">The sequence shown here is derived from an EMBL/GenBank/DDBJ whole genome shotgun (WGS) entry which is preliminary data.</text>
</comment>